<comment type="cofactor">
    <cofactor evidence="3">
        <name>Mg(2+)</name>
        <dbReference type="ChEBI" id="CHEBI:18420"/>
    </cofactor>
    <text evidence="3">Binds 1 Mg(2+) ion.</text>
</comment>
<keyword evidence="1" id="KW-0597">Phosphoprotein</keyword>
<dbReference type="EMBL" id="DVNA01000168">
    <property type="protein sequence ID" value="HIU55621.1"/>
    <property type="molecule type" value="Genomic_DNA"/>
</dbReference>
<feature type="signal peptide" evidence="5">
    <location>
        <begin position="1"/>
        <end position="20"/>
    </location>
</feature>
<evidence type="ECO:0000256" key="4">
    <source>
        <dbReference type="RuleBase" id="RU003946"/>
    </source>
</evidence>
<sequence length="553" mass="60938">MKKMLSLLLLFSLGVGITNATDIQKVKPVKNVILLIPDGTSLQTVSLARWCQWYRNPDKPHLNIDPYICGTVRSFCSNGPVGDSAPTTSCYMTGYPSIAGFVSTHPYSAGNDDIYPVDPDKAFQPLATVLEASRILKNKATGLVFVCEFPHATPADCASHSYQRGNYKNIAPQMVHNKVDVVLGGGTSYLNEEGENFLKNNGYGVFKDDLKGFRSYEGNKMWALFGKGEMEYDLDRNPEEQPSLAEMTAKAIEKLSKNENGFFLMVEGSLVDHAGHGNDPVGLFSDFLAFDKACGVALDFAKKNGETAIIIVPDHGTGGPSITGGSSYSKTRLFKTLSGFKRTAAGLAKIVNSRPAEELPEIFKEYGGIRLTDKEIDAFYNCKGYDKSPIPKDQRKDKKEDNVLYNNSLTGLISDIITARSTVRFTTSGHTAEELFLAAYHPKENLQLGMIDNIEVNHLLCNLLGVGGELDNLTASLFAKHYDVFKGMDYEIIPAEENGNPTLIVNGKKKIEIQPFTNIIKVDGKEEQLNSVIVYVDRTNTFYLPQNLTELTR</sequence>
<dbReference type="Gene3D" id="3.40.720.10">
    <property type="entry name" value="Alkaline Phosphatase, subunit A"/>
    <property type="match status" value="1"/>
</dbReference>
<dbReference type="SUPFAM" id="SSF53649">
    <property type="entry name" value="Alkaline phosphatase-like"/>
    <property type="match status" value="1"/>
</dbReference>
<feature type="binding site" evidence="3">
    <location>
        <position position="314"/>
    </location>
    <ligand>
        <name>Zn(2+)</name>
        <dbReference type="ChEBI" id="CHEBI:29105"/>
        <label>2</label>
    </ligand>
</feature>
<feature type="binding site" evidence="3">
    <location>
        <position position="315"/>
    </location>
    <ligand>
        <name>Zn(2+)</name>
        <dbReference type="ChEBI" id="CHEBI:29105"/>
        <label>2</label>
    </ligand>
</feature>
<dbReference type="AlphaFoldDB" id="A0A9D1M8F6"/>
<feature type="binding site" evidence="3">
    <location>
        <position position="151"/>
    </location>
    <ligand>
        <name>Mg(2+)</name>
        <dbReference type="ChEBI" id="CHEBI:18420"/>
    </ligand>
</feature>
<feature type="chain" id="PRO_5039170422" evidence="5">
    <location>
        <begin position="21"/>
        <end position="553"/>
    </location>
</feature>
<comment type="caution">
    <text evidence="6">The sequence shown here is derived from an EMBL/GenBank/DDBJ whole genome shotgun (WGS) entry which is preliminary data.</text>
</comment>
<dbReference type="GO" id="GO:0004035">
    <property type="term" value="F:alkaline phosphatase activity"/>
    <property type="evidence" value="ECO:0007669"/>
    <property type="project" value="TreeGrafter"/>
</dbReference>
<keyword evidence="3" id="KW-0460">Magnesium</keyword>
<evidence type="ECO:0000313" key="6">
    <source>
        <dbReference type="EMBL" id="HIU55621.1"/>
    </source>
</evidence>
<keyword evidence="3" id="KW-0862">Zinc</keyword>
<feature type="binding site" evidence="3">
    <location>
        <position position="430"/>
    </location>
    <ligand>
        <name>Zn(2+)</name>
        <dbReference type="ChEBI" id="CHEBI:29105"/>
        <label>2</label>
    </ligand>
</feature>
<comment type="similarity">
    <text evidence="4">Belongs to the alkaline phosphatase family.</text>
</comment>
<dbReference type="Proteomes" id="UP000824112">
    <property type="component" value="Unassembled WGS sequence"/>
</dbReference>
<evidence type="ECO:0000256" key="2">
    <source>
        <dbReference type="PIRSR" id="PIRSR601952-1"/>
    </source>
</evidence>
<keyword evidence="3" id="KW-0479">Metal-binding</keyword>
<proteinExistence type="inferred from homology"/>
<comment type="cofactor">
    <cofactor evidence="3">
        <name>Zn(2+)</name>
        <dbReference type="ChEBI" id="CHEBI:29105"/>
    </cofactor>
    <text evidence="3">Binds 2 Zn(2+) ions.</text>
</comment>
<dbReference type="InterPro" id="IPR001952">
    <property type="entry name" value="Alkaline_phosphatase"/>
</dbReference>
<name>A0A9D1M8F6_9BACT</name>
<keyword evidence="5" id="KW-0732">Signal</keyword>
<evidence type="ECO:0000256" key="3">
    <source>
        <dbReference type="PIRSR" id="PIRSR601952-2"/>
    </source>
</evidence>
<feature type="binding site" evidence="3">
    <location>
        <position position="276"/>
    </location>
    <ligand>
        <name>Zn(2+)</name>
        <dbReference type="ChEBI" id="CHEBI:29105"/>
        <label>2</label>
    </ligand>
</feature>
<evidence type="ECO:0000313" key="7">
    <source>
        <dbReference type="Proteomes" id="UP000824112"/>
    </source>
</evidence>
<dbReference type="PANTHER" id="PTHR11596:SF5">
    <property type="entry name" value="ALKALINE PHOSPHATASE"/>
    <property type="match status" value="1"/>
</dbReference>
<dbReference type="Gene3D" id="1.10.60.40">
    <property type="match status" value="1"/>
</dbReference>
<feature type="active site" description="Phosphoserine intermediate" evidence="2">
    <location>
        <position position="84"/>
    </location>
</feature>
<reference evidence="6" key="2">
    <citation type="journal article" date="2021" name="PeerJ">
        <title>Extensive microbial diversity within the chicken gut microbiome revealed by metagenomics and culture.</title>
        <authorList>
            <person name="Gilroy R."/>
            <person name="Ravi A."/>
            <person name="Getino M."/>
            <person name="Pursley I."/>
            <person name="Horton D.L."/>
            <person name="Alikhan N.F."/>
            <person name="Baker D."/>
            <person name="Gharbi K."/>
            <person name="Hall N."/>
            <person name="Watson M."/>
            <person name="Adriaenssens E.M."/>
            <person name="Foster-Nyarko E."/>
            <person name="Jarju S."/>
            <person name="Secka A."/>
            <person name="Antonio M."/>
            <person name="Oren A."/>
            <person name="Chaudhuri R.R."/>
            <person name="La Ragione R."/>
            <person name="Hildebrand F."/>
            <person name="Pallen M.J."/>
        </authorList>
    </citation>
    <scope>NUCLEOTIDE SEQUENCE</scope>
    <source>
        <strain evidence="6">CHK158-818</strain>
    </source>
</reference>
<dbReference type="GO" id="GO:0046872">
    <property type="term" value="F:metal ion binding"/>
    <property type="evidence" value="ECO:0007669"/>
    <property type="project" value="UniProtKB-KW"/>
</dbReference>
<dbReference type="CDD" id="cd16012">
    <property type="entry name" value="ALP"/>
    <property type="match status" value="1"/>
</dbReference>
<dbReference type="SMART" id="SM00098">
    <property type="entry name" value="alkPPc"/>
    <property type="match status" value="1"/>
</dbReference>
<dbReference type="Pfam" id="PF00245">
    <property type="entry name" value="Alk_phosphatase"/>
    <property type="match status" value="1"/>
</dbReference>
<feature type="binding site" evidence="3">
    <location>
        <position position="272"/>
    </location>
    <ligand>
        <name>Zn(2+)</name>
        <dbReference type="ChEBI" id="CHEBI:29105"/>
        <label>2</label>
    </ligand>
</feature>
<feature type="binding site" evidence="3">
    <location>
        <position position="267"/>
    </location>
    <ligand>
        <name>Mg(2+)</name>
        <dbReference type="ChEBI" id="CHEBI:18420"/>
    </ligand>
</feature>
<feature type="binding site" evidence="3">
    <location>
        <position position="153"/>
    </location>
    <ligand>
        <name>Mg(2+)</name>
        <dbReference type="ChEBI" id="CHEBI:18420"/>
    </ligand>
</feature>
<evidence type="ECO:0000256" key="1">
    <source>
        <dbReference type="ARBA" id="ARBA00022553"/>
    </source>
</evidence>
<reference evidence="6" key="1">
    <citation type="submission" date="2020-10" db="EMBL/GenBank/DDBJ databases">
        <authorList>
            <person name="Gilroy R."/>
        </authorList>
    </citation>
    <scope>NUCLEOTIDE SEQUENCE</scope>
    <source>
        <strain evidence="6">CHK158-818</strain>
    </source>
</reference>
<gene>
    <name evidence="6" type="ORF">IAB03_07455</name>
</gene>
<dbReference type="PRINTS" id="PR00113">
    <property type="entry name" value="ALKPHPHTASE"/>
</dbReference>
<dbReference type="PANTHER" id="PTHR11596">
    <property type="entry name" value="ALKALINE PHOSPHATASE"/>
    <property type="match status" value="1"/>
</dbReference>
<feature type="binding site" evidence="3">
    <location>
        <position position="38"/>
    </location>
    <ligand>
        <name>Zn(2+)</name>
        <dbReference type="ChEBI" id="CHEBI:29105"/>
        <label>2</label>
    </ligand>
</feature>
<dbReference type="InterPro" id="IPR017850">
    <property type="entry name" value="Alkaline_phosphatase_core_sf"/>
</dbReference>
<accession>A0A9D1M8F6</accession>
<evidence type="ECO:0000256" key="5">
    <source>
        <dbReference type="SAM" id="SignalP"/>
    </source>
</evidence>
<protein>
    <submittedName>
        <fullName evidence="6">Alkaline phosphatase</fullName>
    </submittedName>
</protein>
<feature type="binding site" evidence="3">
    <location>
        <position position="38"/>
    </location>
    <ligand>
        <name>Mg(2+)</name>
        <dbReference type="ChEBI" id="CHEBI:18420"/>
    </ligand>
</feature>
<organism evidence="6 7">
    <name type="scientific">Candidatus Gallibacteroides avistercoris</name>
    <dbReference type="NCBI Taxonomy" id="2840833"/>
    <lineage>
        <taxon>Bacteria</taxon>
        <taxon>Pseudomonadati</taxon>
        <taxon>Bacteroidota</taxon>
        <taxon>Bacteroidia</taxon>
        <taxon>Bacteroidales</taxon>
        <taxon>Bacteroidaceae</taxon>
        <taxon>Bacteroidaceae incertae sedis</taxon>
        <taxon>Candidatus Gallibacteroides</taxon>
    </lineage>
</organism>